<dbReference type="Gene3D" id="3.40.30.10">
    <property type="entry name" value="Glutaredoxin"/>
    <property type="match status" value="1"/>
</dbReference>
<evidence type="ECO:0000256" key="3">
    <source>
        <dbReference type="SAM" id="SignalP"/>
    </source>
</evidence>
<evidence type="ECO:0000259" key="4">
    <source>
        <dbReference type="PROSITE" id="PS51352"/>
    </source>
</evidence>
<dbReference type="EMBL" id="CP015056">
    <property type="protein sequence ID" value="QGN15583.1"/>
    <property type="molecule type" value="Genomic_DNA"/>
</dbReference>
<reference evidence="5 6" key="2">
    <citation type="submission" date="2019-11" db="EMBL/GenBank/DDBJ databases">
        <authorList>
            <person name="Lu H."/>
        </authorList>
    </citation>
    <scope>NUCLEOTIDE SEQUENCE [LARGE SCALE GENOMIC DNA]</scope>
    <source>
        <strain evidence="5 6">FIM1</strain>
    </source>
</reference>
<evidence type="ECO:0000313" key="5">
    <source>
        <dbReference type="EMBL" id="QGN15583.1"/>
    </source>
</evidence>
<dbReference type="CDD" id="cd02961">
    <property type="entry name" value="PDI_a_family"/>
    <property type="match status" value="1"/>
</dbReference>
<evidence type="ECO:0000256" key="2">
    <source>
        <dbReference type="ARBA" id="ARBA00022729"/>
    </source>
</evidence>
<reference evidence="5 6" key="1">
    <citation type="submission" date="2016-03" db="EMBL/GenBank/DDBJ databases">
        <title>How can Kluyveromyces marxianus grow so fast - potential evolutionary course in Saccharomyces Complex revealed by comparative genomics.</title>
        <authorList>
            <person name="Mo W."/>
            <person name="Lu W."/>
            <person name="Yang X."/>
            <person name="Qi J."/>
            <person name="Lv H."/>
        </authorList>
    </citation>
    <scope>NUCLEOTIDE SEQUENCE [LARGE SCALE GENOMIC DNA]</scope>
    <source>
        <strain evidence="5 6">FIM1</strain>
    </source>
</reference>
<protein>
    <submittedName>
        <fullName evidence="5">Protein disulfide isomerase MPD2</fullName>
    </submittedName>
</protein>
<name>A0ABX6EWU4_KLUMA</name>
<dbReference type="InterPro" id="IPR036249">
    <property type="entry name" value="Thioredoxin-like_sf"/>
</dbReference>
<keyword evidence="2 3" id="KW-0732">Signal</keyword>
<dbReference type="Proteomes" id="UP000422736">
    <property type="component" value="Chromosome 3"/>
</dbReference>
<dbReference type="PANTHER" id="PTHR45672:SF3">
    <property type="entry name" value="THIOREDOXIN DOMAIN-CONTAINING PROTEIN 5"/>
    <property type="match status" value="1"/>
</dbReference>
<evidence type="ECO:0000313" key="6">
    <source>
        <dbReference type="Proteomes" id="UP000422736"/>
    </source>
</evidence>
<accession>A0ABX6EWU4</accession>
<sequence>MKLPLFLLFLIASVYAVVESVTSLDQFYDKVNDFDPTNPRYVVVKYYTNWCHHCKKLKPVFEQLSESPVLDQMPVIDPALTKGSQFTFFEVECELFGSVLCSRLEGYPAVEVIKPLRAELDIKRGDEGKNWFGRVIHRILNGGLNPRWVLDSRRVVTFEGNRDLDVFERFLERVVEQDQWERLVDVITSDECPAEDDLCKQGREYYLSMYDDAEYEKKLEELEKEIAASTSVPKELTLKYQILNKIYELNHPTTFVEPEFDPVEAAMAAGMFKDDSEPELNTQLRQDEL</sequence>
<evidence type="ECO:0000256" key="1">
    <source>
        <dbReference type="ARBA" id="ARBA00006347"/>
    </source>
</evidence>
<comment type="similarity">
    <text evidence="1">Belongs to the protein disulfide isomerase family.</text>
</comment>
<gene>
    <name evidence="5" type="primary">MPD2</name>
    <name evidence="5" type="ORF">FIM1_2275</name>
</gene>
<feature type="signal peptide" evidence="3">
    <location>
        <begin position="1"/>
        <end position="16"/>
    </location>
</feature>
<dbReference type="InterPro" id="IPR013766">
    <property type="entry name" value="Thioredoxin_domain"/>
</dbReference>
<dbReference type="InterPro" id="IPR051063">
    <property type="entry name" value="PDI"/>
</dbReference>
<feature type="domain" description="Thioredoxin" evidence="4">
    <location>
        <begin position="1"/>
        <end position="176"/>
    </location>
</feature>
<dbReference type="GO" id="GO:0016853">
    <property type="term" value="F:isomerase activity"/>
    <property type="evidence" value="ECO:0007669"/>
    <property type="project" value="UniProtKB-KW"/>
</dbReference>
<dbReference type="Pfam" id="PF00085">
    <property type="entry name" value="Thioredoxin"/>
    <property type="match status" value="1"/>
</dbReference>
<keyword evidence="5" id="KW-0413">Isomerase</keyword>
<feature type="chain" id="PRO_5045737053" evidence="3">
    <location>
        <begin position="17"/>
        <end position="289"/>
    </location>
</feature>
<proteinExistence type="inferred from homology"/>
<organism evidence="5 6">
    <name type="scientific">Kluyveromyces marxianus</name>
    <name type="common">Yeast</name>
    <name type="synonym">Candida kefyr</name>
    <dbReference type="NCBI Taxonomy" id="4911"/>
    <lineage>
        <taxon>Eukaryota</taxon>
        <taxon>Fungi</taxon>
        <taxon>Dikarya</taxon>
        <taxon>Ascomycota</taxon>
        <taxon>Saccharomycotina</taxon>
        <taxon>Saccharomycetes</taxon>
        <taxon>Saccharomycetales</taxon>
        <taxon>Saccharomycetaceae</taxon>
        <taxon>Kluyveromyces</taxon>
    </lineage>
</organism>
<keyword evidence="6" id="KW-1185">Reference proteome</keyword>
<dbReference type="SUPFAM" id="SSF52833">
    <property type="entry name" value="Thioredoxin-like"/>
    <property type="match status" value="2"/>
</dbReference>
<dbReference type="PROSITE" id="PS51352">
    <property type="entry name" value="THIOREDOXIN_2"/>
    <property type="match status" value="1"/>
</dbReference>
<dbReference type="PANTHER" id="PTHR45672">
    <property type="entry name" value="PROTEIN DISULFIDE-ISOMERASE C17H9.14C-RELATED"/>
    <property type="match status" value="1"/>
</dbReference>